<reference evidence="1 2" key="1">
    <citation type="journal article" date="2020" name="Cell">
        <title>Large-Scale Comparative Analyses of Tick Genomes Elucidate Their Genetic Diversity and Vector Capacities.</title>
        <authorList>
            <consortium name="Tick Genome and Microbiome Consortium (TIGMIC)"/>
            <person name="Jia N."/>
            <person name="Wang J."/>
            <person name="Shi W."/>
            <person name="Du L."/>
            <person name="Sun Y."/>
            <person name="Zhan W."/>
            <person name="Jiang J.F."/>
            <person name="Wang Q."/>
            <person name="Zhang B."/>
            <person name="Ji P."/>
            <person name="Bell-Sakyi L."/>
            <person name="Cui X.M."/>
            <person name="Yuan T.T."/>
            <person name="Jiang B.G."/>
            <person name="Yang W.F."/>
            <person name="Lam T.T."/>
            <person name="Chang Q.C."/>
            <person name="Ding S.J."/>
            <person name="Wang X.J."/>
            <person name="Zhu J.G."/>
            <person name="Ruan X.D."/>
            <person name="Zhao L."/>
            <person name="Wei J.T."/>
            <person name="Ye R.Z."/>
            <person name="Que T.C."/>
            <person name="Du C.H."/>
            <person name="Zhou Y.H."/>
            <person name="Cheng J.X."/>
            <person name="Dai P.F."/>
            <person name="Guo W.B."/>
            <person name="Han X.H."/>
            <person name="Huang E.J."/>
            <person name="Li L.F."/>
            <person name="Wei W."/>
            <person name="Gao Y.C."/>
            <person name="Liu J.Z."/>
            <person name="Shao H.Z."/>
            <person name="Wang X."/>
            <person name="Wang C.C."/>
            <person name="Yang T.C."/>
            <person name="Huo Q.B."/>
            <person name="Li W."/>
            <person name="Chen H.Y."/>
            <person name="Chen S.E."/>
            <person name="Zhou L.G."/>
            <person name="Ni X.B."/>
            <person name="Tian J.H."/>
            <person name="Sheng Y."/>
            <person name="Liu T."/>
            <person name="Pan Y.S."/>
            <person name="Xia L.Y."/>
            <person name="Li J."/>
            <person name="Zhao F."/>
            <person name="Cao W.C."/>
        </authorList>
    </citation>
    <scope>NUCLEOTIDE SEQUENCE [LARGE SCALE GENOMIC DNA]</scope>
    <source>
        <strain evidence="1">Iper-2018</strain>
    </source>
</reference>
<organism evidence="1 2">
    <name type="scientific">Ixodes persulcatus</name>
    <name type="common">Taiga tick</name>
    <dbReference type="NCBI Taxonomy" id="34615"/>
    <lineage>
        <taxon>Eukaryota</taxon>
        <taxon>Metazoa</taxon>
        <taxon>Ecdysozoa</taxon>
        <taxon>Arthropoda</taxon>
        <taxon>Chelicerata</taxon>
        <taxon>Arachnida</taxon>
        <taxon>Acari</taxon>
        <taxon>Parasitiformes</taxon>
        <taxon>Ixodida</taxon>
        <taxon>Ixodoidea</taxon>
        <taxon>Ixodidae</taxon>
        <taxon>Ixodinae</taxon>
        <taxon>Ixodes</taxon>
    </lineage>
</organism>
<gene>
    <name evidence="1" type="ORF">HPB47_019208</name>
</gene>
<dbReference type="EMBL" id="JABSTQ010008612">
    <property type="protein sequence ID" value="KAG0434289.1"/>
    <property type="molecule type" value="Genomic_DNA"/>
</dbReference>
<proteinExistence type="predicted"/>
<accession>A0AC60QIU6</accession>
<evidence type="ECO:0000313" key="2">
    <source>
        <dbReference type="Proteomes" id="UP000805193"/>
    </source>
</evidence>
<evidence type="ECO:0000313" key="1">
    <source>
        <dbReference type="EMBL" id="KAG0434289.1"/>
    </source>
</evidence>
<name>A0AC60QIU6_IXOPE</name>
<dbReference type="Proteomes" id="UP000805193">
    <property type="component" value="Unassembled WGS sequence"/>
</dbReference>
<keyword evidence="2" id="KW-1185">Reference proteome</keyword>
<comment type="caution">
    <text evidence="1">The sequence shown here is derived from an EMBL/GenBank/DDBJ whole genome shotgun (WGS) entry which is preliminary data.</text>
</comment>
<protein>
    <submittedName>
        <fullName evidence="1">Uncharacterized protein</fullName>
    </submittedName>
</protein>
<sequence length="1116" mass="125422">MVKRNIPVIEHETGISTVDHVLIEIISHEKKDRRSIFVLNVYSSPSKRHRFASLFKANTNIAKGQTLLVAGDFNAPHPDWGYQVERIKGRNLWNDSHEYGLSLITDPDQPTRRGNHRNQDTTPDLTFVKGTEDALWSNTWEDLGSDHFVLCIMTAAGPAKPKGKRCKITEWDAFREILEEYGTEDIVNIEEWSESLRAAAERVTKVVPEEANVEVADSRLLHLWEAKAKLEQRLRTQKGNRSLRRRIAQLSRTIEAHANEVTLQQWQDTCDGFDGQPNVPKTWNILRHLLDPEGNKTAQRNKLCEIIRRHEGGEADLVEDVRKRYIGDYPKRQLTTYRGEANALLDEDITEYEVADVIRGLKTKSAPGPDGVTNKMLRNLDTEAVAAVTRFLNKCWQNGKIHRQWKAAKVVMIPKPGKRPQLEALRPISLTSCVEKLMEHVILNRLNNYMERKQLFPHTMIGFQPHLSTQDIMLRLKHQIIDGEQSSRLDTRAILGLDITKAFDNVKHDAVLENLEMLGVGARTYDYIQDFLNDRTAQISIGGATSDDIMLGGRGTPQGSVLSPYLFNVAMIGLPEKLKAIGGLHHSIYADDITLWVSGGSDGFIQDTLQEAIRAVERYVEPRGLACSPQKSELLLLKPVRARQLPSDIELYAQGNRIPTVRSIRVLGLRIQADGNNSETIASLKATAYQITRLISRIAGRNYGMKEKNLVRLVRAFVVSRLAYVLPFLRLGLTETNKLNCLIRKSYKRALGIPDTTSNEKLAALGLHNTVEEIIEAQRVSQLERLTKSATGRHILASLGIRYERQTGEKADVPRRVREALVIPNIPKHMHPTHHVERRAARVKALQKRLSIAEGVLYTDAARAGGGAMVATVVNQQGDVVSSCSIKTSEPEVAEEVAIALAIQVRGARIVVSDSQQAIRQFAKGRITTAALKVLRDPEKTSTRIQLIWTPAHSSLPGNENAHGAARELAHRAGEPLDPSLAFFSGGERLVTFRDILDHYTGERLRYPSAHPSLDKRTSVAWRRLQTGSFPSPSLLNKWYPDKYKPNCKLCGGHANLRHMVWECTRIDRKSHPLLEKIDNQESWETLLLCSDPSVQNQLVQLAEDAAKTQRVQAAV</sequence>